<evidence type="ECO:0000256" key="5">
    <source>
        <dbReference type="ARBA" id="ARBA00023136"/>
    </source>
</evidence>
<sequence length="553" mass="60820">AGSDDAPWIPSPSSSPARALRSRSRSAPPPRPPAAPERRHRPRDGGGSARGCRRRSRPWRRRRPRRRRRPAGRRRRRRRRRGSSTGWTSGTRWPPCATWTPARRTARRCWASAWWPGTTAPWTSGACSTTPARTAWRRSPRAASTTRAASSASTTAGASTAAAPASSSHRPPPSAHLSVHKNSKACVASYPSVVQNNILWFYPRADEEHQDILQRKRPPFIPEIDDPSFVTVYGVRDLPYGYDVLVENLMDPAHVPYAHKGLMGKLRKKEDPGSVDSVVVLLFTVEFDVEGGGPVKMKIAEADIAGFLSEQDNSGYFRYVAPCTFYGSPLPKEEKGQWAGEEEEEAASVHAGVHVRPGVSREKQGDLGVPEERRRLARQGHTAVVLPHRPERHPGLRHLPPPHRGAQLRRGGHRKLAESRVCADVVGQHGDCLQELVQKTLQESGRLGRPDGRSATRDSNQRQAHGEVLVARHAVQELQRGAEGHEGAGGCPADCVGGSGRVPRRRQGDTGDIGGAESRRCVLGRAVLRRVPLAGELHREELLFPGLRPCLQV</sequence>
<dbReference type="GO" id="GO:0005737">
    <property type="term" value="C:cytoplasm"/>
    <property type="evidence" value="ECO:0007669"/>
    <property type="project" value="TreeGrafter"/>
</dbReference>
<organism evidence="7 8">
    <name type="scientific">Aegilops tauschii subsp. strangulata</name>
    <name type="common">Goatgrass</name>
    <dbReference type="NCBI Taxonomy" id="200361"/>
    <lineage>
        <taxon>Eukaryota</taxon>
        <taxon>Viridiplantae</taxon>
        <taxon>Streptophyta</taxon>
        <taxon>Embryophyta</taxon>
        <taxon>Tracheophyta</taxon>
        <taxon>Spermatophyta</taxon>
        <taxon>Magnoliopsida</taxon>
        <taxon>Liliopsida</taxon>
        <taxon>Poales</taxon>
        <taxon>Poaceae</taxon>
        <taxon>BOP clade</taxon>
        <taxon>Pooideae</taxon>
        <taxon>Triticodae</taxon>
        <taxon>Triticeae</taxon>
        <taxon>Triticinae</taxon>
        <taxon>Aegilops</taxon>
    </lineage>
</organism>
<proteinExistence type="predicted"/>
<dbReference type="PANTHER" id="PTHR21266">
    <property type="entry name" value="IRON-SULFUR DOMAIN CONTAINING PROTEIN"/>
    <property type="match status" value="1"/>
</dbReference>
<protein>
    <recommendedName>
        <fullName evidence="9">Pheophorbide a oxygenase domain-containing protein</fullName>
    </recommendedName>
</protein>
<dbReference type="Gene3D" id="3.90.380.10">
    <property type="entry name" value="Naphthalene 1,2-dioxygenase Alpha Subunit, Chain A, domain 1"/>
    <property type="match status" value="1"/>
</dbReference>
<comment type="subcellular location">
    <subcellularLocation>
        <location evidence="1">Membrane</location>
    </subcellularLocation>
</comment>
<dbReference type="AlphaFoldDB" id="A0A453M5V1"/>
<evidence type="ECO:0000256" key="3">
    <source>
        <dbReference type="ARBA" id="ARBA00022989"/>
    </source>
</evidence>
<evidence type="ECO:0000256" key="6">
    <source>
        <dbReference type="SAM" id="MobiDB-lite"/>
    </source>
</evidence>
<evidence type="ECO:0000256" key="1">
    <source>
        <dbReference type="ARBA" id="ARBA00004370"/>
    </source>
</evidence>
<feature type="region of interest" description="Disordered" evidence="6">
    <location>
        <begin position="443"/>
        <end position="465"/>
    </location>
</feature>
<dbReference type="GO" id="GO:0016491">
    <property type="term" value="F:oxidoreductase activity"/>
    <property type="evidence" value="ECO:0007669"/>
    <property type="project" value="UniProtKB-KW"/>
</dbReference>
<keyword evidence="2" id="KW-0812">Transmembrane</keyword>
<keyword evidence="5" id="KW-0472">Membrane</keyword>
<feature type="compositionally biased region" description="Basic residues" evidence="6">
    <location>
        <begin position="51"/>
        <end position="82"/>
    </location>
</feature>
<evidence type="ECO:0000256" key="2">
    <source>
        <dbReference type="ARBA" id="ARBA00022692"/>
    </source>
</evidence>
<dbReference type="Proteomes" id="UP000015105">
    <property type="component" value="Chromosome 5D"/>
</dbReference>
<feature type="compositionally biased region" description="Basic and acidic residues" evidence="6">
    <location>
        <begin position="446"/>
        <end position="460"/>
    </location>
</feature>
<dbReference type="SUPFAM" id="SSF55961">
    <property type="entry name" value="Bet v1-like"/>
    <property type="match status" value="1"/>
</dbReference>
<feature type="compositionally biased region" description="Low complexity" evidence="6">
    <location>
        <begin position="141"/>
        <end position="169"/>
    </location>
</feature>
<feature type="compositionally biased region" description="Low complexity" evidence="6">
    <location>
        <begin position="83"/>
        <end position="98"/>
    </location>
</feature>
<dbReference type="Gramene" id="AET5Gv21056700.2">
    <property type="protein sequence ID" value="AET5Gv21056700.2"/>
    <property type="gene ID" value="AET5Gv21056700"/>
</dbReference>
<reference evidence="7" key="5">
    <citation type="journal article" date="2021" name="G3 (Bethesda)">
        <title>Aegilops tauschii genome assembly Aet v5.0 features greater sequence contiguity and improved annotation.</title>
        <authorList>
            <person name="Wang L."/>
            <person name="Zhu T."/>
            <person name="Rodriguez J.C."/>
            <person name="Deal K.R."/>
            <person name="Dubcovsky J."/>
            <person name="McGuire P.E."/>
            <person name="Lux T."/>
            <person name="Spannagl M."/>
            <person name="Mayer K.F.X."/>
            <person name="Baldrich P."/>
            <person name="Meyers B.C."/>
            <person name="Huo N."/>
            <person name="Gu Y.Q."/>
            <person name="Zhou H."/>
            <person name="Devos K.M."/>
            <person name="Bennetzen J.L."/>
            <person name="Unver T."/>
            <person name="Budak H."/>
            <person name="Gulick P.J."/>
            <person name="Galiba G."/>
            <person name="Kalapos B."/>
            <person name="Nelson D.R."/>
            <person name="Li P."/>
            <person name="You F.M."/>
            <person name="Luo M.C."/>
            <person name="Dvorak J."/>
        </authorList>
    </citation>
    <scope>NUCLEOTIDE SEQUENCE [LARGE SCALE GENOMIC DNA]</scope>
    <source>
        <strain evidence="7">cv. AL8/78</strain>
    </source>
</reference>
<dbReference type="EnsemblPlants" id="AET5Gv21056700.2">
    <property type="protein sequence ID" value="AET5Gv21056700.2"/>
    <property type="gene ID" value="AET5Gv21056700"/>
</dbReference>
<evidence type="ECO:0000256" key="4">
    <source>
        <dbReference type="ARBA" id="ARBA00023002"/>
    </source>
</evidence>
<feature type="region of interest" description="Disordered" evidence="6">
    <location>
        <begin position="122"/>
        <end position="178"/>
    </location>
</feature>
<keyword evidence="4" id="KW-0560">Oxidoreductase</keyword>
<accession>A0A453M5V1</accession>
<reference evidence="7" key="4">
    <citation type="submission" date="2019-03" db="UniProtKB">
        <authorList>
            <consortium name="EnsemblPlants"/>
        </authorList>
    </citation>
    <scope>IDENTIFICATION</scope>
</reference>
<evidence type="ECO:0008006" key="9">
    <source>
        <dbReference type="Google" id="ProtNLM"/>
    </source>
</evidence>
<reference evidence="7" key="3">
    <citation type="journal article" date="2017" name="Nature">
        <title>Genome sequence of the progenitor of the wheat D genome Aegilops tauschii.</title>
        <authorList>
            <person name="Luo M.C."/>
            <person name="Gu Y.Q."/>
            <person name="Puiu D."/>
            <person name="Wang H."/>
            <person name="Twardziok S.O."/>
            <person name="Deal K.R."/>
            <person name="Huo N."/>
            <person name="Zhu T."/>
            <person name="Wang L."/>
            <person name="Wang Y."/>
            <person name="McGuire P.E."/>
            <person name="Liu S."/>
            <person name="Long H."/>
            <person name="Ramasamy R.K."/>
            <person name="Rodriguez J.C."/>
            <person name="Van S.L."/>
            <person name="Yuan L."/>
            <person name="Wang Z."/>
            <person name="Xia Z."/>
            <person name="Xiao L."/>
            <person name="Anderson O.D."/>
            <person name="Ouyang S."/>
            <person name="Liang Y."/>
            <person name="Zimin A.V."/>
            <person name="Pertea G."/>
            <person name="Qi P."/>
            <person name="Bennetzen J.L."/>
            <person name="Dai X."/>
            <person name="Dawson M.W."/>
            <person name="Muller H.G."/>
            <person name="Kugler K."/>
            <person name="Rivarola-Duarte L."/>
            <person name="Spannagl M."/>
            <person name="Mayer K.F.X."/>
            <person name="Lu F.H."/>
            <person name="Bevan M.W."/>
            <person name="Leroy P."/>
            <person name="Li P."/>
            <person name="You F.M."/>
            <person name="Sun Q."/>
            <person name="Liu Z."/>
            <person name="Lyons E."/>
            <person name="Wicker T."/>
            <person name="Salzberg S.L."/>
            <person name="Devos K.M."/>
            <person name="Dvorak J."/>
        </authorList>
    </citation>
    <scope>NUCLEOTIDE SEQUENCE [LARGE SCALE GENOMIC DNA]</scope>
    <source>
        <strain evidence="7">cv. AL8/78</strain>
    </source>
</reference>
<evidence type="ECO:0000313" key="7">
    <source>
        <dbReference type="EnsemblPlants" id="AET5Gv21056700.2"/>
    </source>
</evidence>
<reference evidence="8" key="1">
    <citation type="journal article" date="2014" name="Science">
        <title>Ancient hybridizations among the ancestral genomes of bread wheat.</title>
        <authorList>
            <consortium name="International Wheat Genome Sequencing Consortium,"/>
            <person name="Marcussen T."/>
            <person name="Sandve S.R."/>
            <person name="Heier L."/>
            <person name="Spannagl M."/>
            <person name="Pfeifer M."/>
            <person name="Jakobsen K.S."/>
            <person name="Wulff B.B."/>
            <person name="Steuernagel B."/>
            <person name="Mayer K.F."/>
            <person name="Olsen O.A."/>
        </authorList>
    </citation>
    <scope>NUCLEOTIDE SEQUENCE [LARGE SCALE GENOMIC DNA]</scope>
    <source>
        <strain evidence="8">cv. AL8/78</strain>
    </source>
</reference>
<keyword evidence="8" id="KW-1185">Reference proteome</keyword>
<dbReference type="STRING" id="200361.A0A453M5V1"/>
<feature type="region of interest" description="Disordered" evidence="6">
    <location>
        <begin position="482"/>
        <end position="514"/>
    </location>
</feature>
<dbReference type="InterPro" id="IPR050584">
    <property type="entry name" value="Cholesterol_7-desaturase"/>
</dbReference>
<dbReference type="GO" id="GO:0016020">
    <property type="term" value="C:membrane"/>
    <property type="evidence" value="ECO:0007669"/>
    <property type="project" value="UniProtKB-SubCell"/>
</dbReference>
<dbReference type="PANTHER" id="PTHR21266:SF32">
    <property type="entry name" value="CHOLESTEROL 7-DESATURASE NVD"/>
    <property type="match status" value="1"/>
</dbReference>
<evidence type="ECO:0000313" key="8">
    <source>
        <dbReference type="Proteomes" id="UP000015105"/>
    </source>
</evidence>
<keyword evidence="3" id="KW-1133">Transmembrane helix</keyword>
<name>A0A453M5V1_AEGTS</name>
<reference evidence="8" key="2">
    <citation type="journal article" date="2017" name="Nat. Plants">
        <title>The Aegilops tauschii genome reveals multiple impacts of transposons.</title>
        <authorList>
            <person name="Zhao G."/>
            <person name="Zou C."/>
            <person name="Li K."/>
            <person name="Wang K."/>
            <person name="Li T."/>
            <person name="Gao L."/>
            <person name="Zhang X."/>
            <person name="Wang H."/>
            <person name="Yang Z."/>
            <person name="Liu X."/>
            <person name="Jiang W."/>
            <person name="Mao L."/>
            <person name="Kong X."/>
            <person name="Jiao Y."/>
            <person name="Jia J."/>
        </authorList>
    </citation>
    <scope>NUCLEOTIDE SEQUENCE [LARGE SCALE GENOMIC DNA]</scope>
    <source>
        <strain evidence="8">cv. AL8/78</strain>
    </source>
</reference>
<feature type="region of interest" description="Disordered" evidence="6">
    <location>
        <begin position="1"/>
        <end position="98"/>
    </location>
</feature>